<dbReference type="Pfam" id="PF02446">
    <property type="entry name" value="Glyco_hydro_77"/>
    <property type="match status" value="1"/>
</dbReference>
<organism evidence="12 13">
    <name type="scientific">Candidatus Anaerobiospirillum pullicola</name>
    <dbReference type="NCBI Taxonomy" id="2838451"/>
    <lineage>
        <taxon>Bacteria</taxon>
        <taxon>Pseudomonadati</taxon>
        <taxon>Pseudomonadota</taxon>
        <taxon>Gammaproteobacteria</taxon>
        <taxon>Aeromonadales</taxon>
        <taxon>Succinivibrionaceae</taxon>
        <taxon>Anaerobiospirillum</taxon>
    </lineage>
</organism>
<sequence length="800" mass="90332">MFDIDKFADRMGLARDFIDADGKYTVITPEARRATLEAMGYDLSDEDALQERALKEELQPYRDLIDPVTVIREGERPFIMIRTPERLSESAVVDWTLTLEDGTIYQGHDLLSDIEIASFETVQDRVYDTRRFILPNELLFATCTLPAAKSAAKNSNVAGSAVSKAVSLTPAGSSLASEQGVSCCDGGLLPLGYHHFKLTITDGVVKHESIDQLLILTPLKCYVPAPMQQGKKLWGASVQLYTLRSRNNWGVGDFNDLKQVLKIVHDRGGEFVGLNPLHAGYPANPDPDMVSPYSPSSRRWLNIIYISVNNVPEFLNSPKARELVQSPAFAKKLQALRDREYVDYKAVLDLKLKVLHMIFDMKRMLDKRSNRSKQFLEFIAQGGPALLNMATYDALQYELYAKGINAWGWQKFPKEYQDCNSPFVEQWRERNKEQVYFYCYLQFLAHEQLDEAFAAAQSEGMILGTYRDLAVGVSEGSCDVWADTDHVYRGAAEVGAPPDTLGPLGQSWGLAPMEPHALRRSQYKAIIDLYRANMRACGALRIDHAAGLYRFWWVPVQHKPTEGAYVYNNIHDWLGILALESQRHKCLIIAEDLGTIPMELRVALKEVGAYSYKLFFGERAYDGGFIAPQDYEPQSLSALTTHDMATLVGWWSNYDLELGQSLGIYSEETAQALRVQRDDAKQRILDSLHGLGSVGDEVPRRAADIPEMTHDLVKGLERHMCRGSCALFSSQIEDWIGVLKPVNVPGTFREYPNWRRKLTENFEDIDKDIFVRELTATMTVGREEASLRDAKYKQSRGLDL</sequence>
<dbReference type="Gene3D" id="3.20.20.80">
    <property type="entry name" value="Glycosidases"/>
    <property type="match status" value="1"/>
</dbReference>
<name>A0A948TGK7_9GAMM</name>
<evidence type="ECO:0000259" key="11">
    <source>
        <dbReference type="Pfam" id="PF21226"/>
    </source>
</evidence>
<evidence type="ECO:0000256" key="2">
    <source>
        <dbReference type="ARBA" id="ARBA00005684"/>
    </source>
</evidence>
<dbReference type="InterPro" id="IPR003385">
    <property type="entry name" value="Glyco_hydro_77"/>
</dbReference>
<reference evidence="12" key="2">
    <citation type="submission" date="2021-04" db="EMBL/GenBank/DDBJ databases">
        <authorList>
            <person name="Gilroy R."/>
        </authorList>
    </citation>
    <scope>NUCLEOTIDE SEQUENCE</scope>
    <source>
        <strain evidence="12">378</strain>
    </source>
</reference>
<dbReference type="GO" id="GO:0004134">
    <property type="term" value="F:4-alpha-glucanotransferase activity"/>
    <property type="evidence" value="ECO:0007669"/>
    <property type="project" value="UniProtKB-EC"/>
</dbReference>
<keyword evidence="5 10" id="KW-0328">Glycosyltransferase</keyword>
<dbReference type="AlphaFoldDB" id="A0A948TGK7"/>
<protein>
    <recommendedName>
        <fullName evidence="4 10">4-alpha-glucanotransferase</fullName>
        <ecNumber evidence="3 10">2.4.1.25</ecNumber>
    </recommendedName>
    <alternativeName>
        <fullName evidence="8 10">Amylomaltase</fullName>
    </alternativeName>
    <alternativeName>
        <fullName evidence="9 10">Disproportionating enzyme</fullName>
    </alternativeName>
</protein>
<comment type="similarity">
    <text evidence="2 10">Belongs to the disproportionating enzyme family.</text>
</comment>
<evidence type="ECO:0000256" key="4">
    <source>
        <dbReference type="ARBA" id="ARBA00020295"/>
    </source>
</evidence>
<evidence type="ECO:0000256" key="6">
    <source>
        <dbReference type="ARBA" id="ARBA00022679"/>
    </source>
</evidence>
<proteinExistence type="inferred from homology"/>
<dbReference type="GO" id="GO:0005975">
    <property type="term" value="P:carbohydrate metabolic process"/>
    <property type="evidence" value="ECO:0007669"/>
    <property type="project" value="InterPro"/>
</dbReference>
<dbReference type="PANTHER" id="PTHR32438">
    <property type="entry name" value="4-ALPHA-GLUCANOTRANSFERASE DPE1, CHLOROPLASTIC/AMYLOPLASTIC"/>
    <property type="match status" value="1"/>
</dbReference>
<comment type="caution">
    <text evidence="12">The sequence shown here is derived from an EMBL/GenBank/DDBJ whole genome shotgun (WGS) entry which is preliminary data.</text>
</comment>
<dbReference type="EMBL" id="JAHLFE010000130">
    <property type="protein sequence ID" value="MBU3844494.1"/>
    <property type="molecule type" value="Genomic_DNA"/>
</dbReference>
<dbReference type="EC" id="2.4.1.25" evidence="3 10"/>
<dbReference type="NCBIfam" id="TIGR00217">
    <property type="entry name" value="malQ"/>
    <property type="match status" value="1"/>
</dbReference>
<evidence type="ECO:0000256" key="7">
    <source>
        <dbReference type="ARBA" id="ARBA00023277"/>
    </source>
</evidence>
<dbReference type="Pfam" id="PF21226">
    <property type="entry name" value="MalQ_N"/>
    <property type="match status" value="1"/>
</dbReference>
<feature type="domain" description="MalQ N-terminal beta-sandwich" evidence="11">
    <location>
        <begin position="66"/>
        <end position="138"/>
    </location>
</feature>
<evidence type="ECO:0000256" key="10">
    <source>
        <dbReference type="RuleBase" id="RU361207"/>
    </source>
</evidence>
<evidence type="ECO:0000256" key="5">
    <source>
        <dbReference type="ARBA" id="ARBA00022676"/>
    </source>
</evidence>
<dbReference type="SUPFAM" id="SSF51445">
    <property type="entry name" value="(Trans)glycosidases"/>
    <property type="match status" value="1"/>
</dbReference>
<evidence type="ECO:0000256" key="8">
    <source>
        <dbReference type="ARBA" id="ARBA00031423"/>
    </source>
</evidence>
<evidence type="ECO:0000313" key="12">
    <source>
        <dbReference type="EMBL" id="MBU3844494.1"/>
    </source>
</evidence>
<comment type="catalytic activity">
    <reaction evidence="1 10">
        <text>Transfers a segment of a (1-&gt;4)-alpha-D-glucan to a new position in an acceptor, which may be glucose or a (1-&gt;4)-alpha-D-glucan.</text>
        <dbReference type="EC" id="2.4.1.25"/>
    </reaction>
</comment>
<reference evidence="12" key="1">
    <citation type="journal article" date="2021" name="PeerJ">
        <title>Extensive microbial diversity within the chicken gut microbiome revealed by metagenomics and culture.</title>
        <authorList>
            <person name="Gilroy R."/>
            <person name="Ravi A."/>
            <person name="Getino M."/>
            <person name="Pursley I."/>
            <person name="Horton D.L."/>
            <person name="Alikhan N.F."/>
            <person name="Baker D."/>
            <person name="Gharbi K."/>
            <person name="Hall N."/>
            <person name="Watson M."/>
            <person name="Adriaenssens E.M."/>
            <person name="Foster-Nyarko E."/>
            <person name="Jarju S."/>
            <person name="Secka A."/>
            <person name="Antonio M."/>
            <person name="Oren A."/>
            <person name="Chaudhuri R.R."/>
            <person name="La Ragione R."/>
            <person name="Hildebrand F."/>
            <person name="Pallen M.J."/>
        </authorList>
    </citation>
    <scope>NUCLEOTIDE SEQUENCE</scope>
    <source>
        <strain evidence="12">378</strain>
    </source>
</reference>
<evidence type="ECO:0000256" key="1">
    <source>
        <dbReference type="ARBA" id="ARBA00000439"/>
    </source>
</evidence>
<dbReference type="InterPro" id="IPR048458">
    <property type="entry name" value="MalQ_N"/>
</dbReference>
<evidence type="ECO:0000256" key="9">
    <source>
        <dbReference type="ARBA" id="ARBA00031501"/>
    </source>
</evidence>
<accession>A0A948TGK7</accession>
<dbReference type="PANTHER" id="PTHR32438:SF5">
    <property type="entry name" value="4-ALPHA-GLUCANOTRANSFERASE DPE1, CHLOROPLASTIC_AMYLOPLASTIC"/>
    <property type="match status" value="1"/>
</dbReference>
<evidence type="ECO:0000256" key="3">
    <source>
        <dbReference type="ARBA" id="ARBA00012560"/>
    </source>
</evidence>
<evidence type="ECO:0000313" key="13">
    <source>
        <dbReference type="Proteomes" id="UP000733611"/>
    </source>
</evidence>
<dbReference type="InterPro" id="IPR017853">
    <property type="entry name" value="GH"/>
</dbReference>
<dbReference type="Proteomes" id="UP000733611">
    <property type="component" value="Unassembled WGS sequence"/>
</dbReference>
<keyword evidence="6 10" id="KW-0808">Transferase</keyword>
<keyword evidence="7 10" id="KW-0119">Carbohydrate metabolism</keyword>
<gene>
    <name evidence="12" type="primary">malQ</name>
    <name evidence="12" type="ORF">H9847_06465</name>
</gene>